<dbReference type="Pfam" id="PF00147">
    <property type="entry name" value="Fibrinogen_C"/>
    <property type="match status" value="1"/>
</dbReference>
<keyword evidence="1" id="KW-0732">Signal</keyword>
<dbReference type="InterPro" id="IPR050373">
    <property type="entry name" value="Fibrinogen_C-term_domain"/>
</dbReference>
<dbReference type="PROSITE" id="PS51406">
    <property type="entry name" value="FIBRINOGEN_C_2"/>
    <property type="match status" value="1"/>
</dbReference>
<protein>
    <recommendedName>
        <fullName evidence="2">Fibrinogen C-terminal domain-containing protein</fullName>
    </recommendedName>
</protein>
<dbReference type="PANTHER" id="PTHR19143:SF424">
    <property type="entry name" value="FIBRINOGEN C-TERMINAL DOMAIN-CONTAINING PROTEIN"/>
    <property type="match status" value="1"/>
</dbReference>
<dbReference type="InterPro" id="IPR036056">
    <property type="entry name" value="Fibrinogen-like_C"/>
</dbReference>
<evidence type="ECO:0000313" key="3">
    <source>
        <dbReference type="EMBL" id="CAL4148557.1"/>
    </source>
</evidence>
<evidence type="ECO:0000259" key="2">
    <source>
        <dbReference type="PROSITE" id="PS51406"/>
    </source>
</evidence>
<dbReference type="SUPFAM" id="SSF56496">
    <property type="entry name" value="Fibrinogen C-terminal domain-like"/>
    <property type="match status" value="1"/>
</dbReference>
<proteinExistence type="predicted"/>
<sequence length="261" mass="28861">SLCHPIATRMLANIAGCSLLLCFVLSTSVAAGSELGSELHRRGPRDCFEVYQAGERYEGYYAIFPNTINHDEVDLVYCGVEDGMVALNSSAPRANAKNCQDLKDEGMSANGIDIIYPYAAHPDTPVIVYCDQTVMGGGWTVFQSRDNYSTQVDFYRTFDEYALGFGSVAEFWLGNEIIHELTQQGMNELYVDLTSFDGVNKYAHYDIFNVGPRSSVHGNGNFELTVGQYSGTAGDSLTYHNGMSFTSYDVDNDEFYNNCAE</sequence>
<dbReference type="Proteomes" id="UP001497623">
    <property type="component" value="Unassembled WGS sequence"/>
</dbReference>
<dbReference type="Gene3D" id="3.90.215.10">
    <property type="entry name" value="Gamma Fibrinogen, chain A, domain 1"/>
    <property type="match status" value="1"/>
</dbReference>
<evidence type="ECO:0000313" key="4">
    <source>
        <dbReference type="Proteomes" id="UP001497623"/>
    </source>
</evidence>
<feature type="signal peptide" evidence="1">
    <location>
        <begin position="1"/>
        <end position="31"/>
    </location>
</feature>
<evidence type="ECO:0000256" key="1">
    <source>
        <dbReference type="SAM" id="SignalP"/>
    </source>
</evidence>
<organism evidence="3 4">
    <name type="scientific">Meganyctiphanes norvegica</name>
    <name type="common">Northern krill</name>
    <name type="synonym">Thysanopoda norvegica</name>
    <dbReference type="NCBI Taxonomy" id="48144"/>
    <lineage>
        <taxon>Eukaryota</taxon>
        <taxon>Metazoa</taxon>
        <taxon>Ecdysozoa</taxon>
        <taxon>Arthropoda</taxon>
        <taxon>Crustacea</taxon>
        <taxon>Multicrustacea</taxon>
        <taxon>Malacostraca</taxon>
        <taxon>Eumalacostraca</taxon>
        <taxon>Eucarida</taxon>
        <taxon>Euphausiacea</taxon>
        <taxon>Euphausiidae</taxon>
        <taxon>Meganyctiphanes</taxon>
    </lineage>
</organism>
<feature type="chain" id="PRO_5043999443" description="Fibrinogen C-terminal domain-containing protein" evidence="1">
    <location>
        <begin position="32"/>
        <end position="261"/>
    </location>
</feature>
<dbReference type="InterPro" id="IPR014716">
    <property type="entry name" value="Fibrinogen_a/b/g_C_1"/>
</dbReference>
<name>A0AAV2RYP4_MEGNR</name>
<feature type="domain" description="Fibrinogen C-terminal" evidence="2">
    <location>
        <begin position="90"/>
        <end position="261"/>
    </location>
</feature>
<dbReference type="AlphaFoldDB" id="A0AAV2RYP4"/>
<feature type="non-terminal residue" evidence="3">
    <location>
        <position position="261"/>
    </location>
</feature>
<dbReference type="NCBIfam" id="NF040941">
    <property type="entry name" value="GGGWT_bact"/>
    <property type="match status" value="1"/>
</dbReference>
<dbReference type="SMART" id="SM00186">
    <property type="entry name" value="FBG"/>
    <property type="match status" value="1"/>
</dbReference>
<dbReference type="GO" id="GO:0005615">
    <property type="term" value="C:extracellular space"/>
    <property type="evidence" value="ECO:0007669"/>
    <property type="project" value="TreeGrafter"/>
</dbReference>
<dbReference type="PANTHER" id="PTHR19143">
    <property type="entry name" value="FIBRINOGEN/TENASCIN/ANGIOPOEITIN"/>
    <property type="match status" value="1"/>
</dbReference>
<comment type="caution">
    <text evidence="3">The sequence shown here is derived from an EMBL/GenBank/DDBJ whole genome shotgun (WGS) entry which is preliminary data.</text>
</comment>
<dbReference type="EMBL" id="CAXKWB010036576">
    <property type="protein sequence ID" value="CAL4148557.1"/>
    <property type="molecule type" value="Genomic_DNA"/>
</dbReference>
<feature type="non-terminal residue" evidence="3">
    <location>
        <position position="1"/>
    </location>
</feature>
<dbReference type="InterPro" id="IPR002181">
    <property type="entry name" value="Fibrinogen_a/b/g_C_dom"/>
</dbReference>
<gene>
    <name evidence="3" type="ORF">MNOR_LOCUS30252</name>
</gene>
<keyword evidence="4" id="KW-1185">Reference proteome</keyword>
<accession>A0AAV2RYP4</accession>
<reference evidence="3 4" key="1">
    <citation type="submission" date="2024-05" db="EMBL/GenBank/DDBJ databases">
        <authorList>
            <person name="Wallberg A."/>
        </authorList>
    </citation>
    <scope>NUCLEOTIDE SEQUENCE [LARGE SCALE GENOMIC DNA]</scope>
</reference>